<dbReference type="Proteomes" id="UP000253215">
    <property type="component" value="Unassembled WGS sequence"/>
</dbReference>
<reference evidence="1 2" key="1">
    <citation type="journal article" date="2018" name="Sci. Rep.">
        <title>Network-guided genomic and metagenomic analysis of the faecal microbiota of the critically endangered kakapo.</title>
        <authorList>
            <person name="Waite D.W."/>
            <person name="Dsouza M."/>
            <person name="Sekiguchi Y."/>
            <person name="Hugenholtz P."/>
            <person name="Taylor M.W."/>
        </authorList>
    </citation>
    <scope>NUCLEOTIDE SEQUENCE [LARGE SCALE GENOMIC DNA]</scope>
    <source>
        <strain evidence="1 2">BI02</strain>
    </source>
</reference>
<evidence type="ECO:0000313" key="1">
    <source>
        <dbReference type="EMBL" id="RCW15950.1"/>
    </source>
</evidence>
<organism evidence="1 2">
    <name type="scientific">Streptococcus gallolyticus</name>
    <dbReference type="NCBI Taxonomy" id="315405"/>
    <lineage>
        <taxon>Bacteria</taxon>
        <taxon>Bacillati</taxon>
        <taxon>Bacillota</taxon>
        <taxon>Bacilli</taxon>
        <taxon>Lactobacillales</taxon>
        <taxon>Streptococcaceae</taxon>
        <taxon>Streptococcus</taxon>
    </lineage>
</organism>
<sequence length="64" mass="6974">MNTKTFEQFDVLAVNFSVITDSELAELQGGGIIGDVGNFVGNTWNTLYNTGRDFGRSVVNAIMK</sequence>
<comment type="caution">
    <text evidence="1">The sequence shown here is derived from an EMBL/GenBank/DDBJ whole genome shotgun (WGS) entry which is preliminary data.</text>
</comment>
<accession>A0A368UBK1</accession>
<protein>
    <submittedName>
        <fullName evidence="1">Uncharacterized protein</fullName>
    </submittedName>
</protein>
<proteinExistence type="predicted"/>
<dbReference type="EMBL" id="NETH01000094">
    <property type="protein sequence ID" value="RCW15950.1"/>
    <property type="molecule type" value="Genomic_DNA"/>
</dbReference>
<dbReference type="AlphaFoldDB" id="A0A368UBK1"/>
<name>A0A368UBK1_9STRE</name>
<gene>
    <name evidence="1" type="ORF">CAC02_10760</name>
</gene>
<evidence type="ECO:0000313" key="2">
    <source>
        <dbReference type="Proteomes" id="UP000253215"/>
    </source>
</evidence>